<accession>A0A4S8LNX1</accession>
<dbReference type="EMBL" id="ML179317">
    <property type="protein sequence ID" value="THU91049.1"/>
    <property type="molecule type" value="Genomic_DNA"/>
</dbReference>
<proteinExistence type="predicted"/>
<evidence type="ECO:0008006" key="7">
    <source>
        <dbReference type="Google" id="ProtNLM"/>
    </source>
</evidence>
<dbReference type="PANTHER" id="PTHR31005">
    <property type="entry name" value="DUF4139 DOMAIN-CONTAINING PROTEIN"/>
    <property type="match status" value="1"/>
</dbReference>
<feature type="domain" description="DUF4139" evidence="3">
    <location>
        <begin position="203"/>
        <end position="498"/>
    </location>
</feature>
<dbReference type="Pfam" id="PF13600">
    <property type="entry name" value="DUF4140"/>
    <property type="match status" value="1"/>
</dbReference>
<dbReference type="OrthoDB" id="10068793at2759"/>
<feature type="region of interest" description="Disordered" evidence="2">
    <location>
        <begin position="493"/>
        <end position="530"/>
    </location>
</feature>
<evidence type="ECO:0000259" key="4">
    <source>
        <dbReference type="Pfam" id="PF13600"/>
    </source>
</evidence>
<name>A0A4S8LNX1_DENBC</name>
<keyword evidence="1" id="KW-0175">Coiled coil</keyword>
<dbReference type="InterPro" id="IPR037291">
    <property type="entry name" value="DUF4139"/>
</dbReference>
<dbReference type="Pfam" id="PF13598">
    <property type="entry name" value="DUF4139"/>
    <property type="match status" value="1"/>
</dbReference>
<evidence type="ECO:0000313" key="6">
    <source>
        <dbReference type="Proteomes" id="UP000297245"/>
    </source>
</evidence>
<organism evidence="5 6">
    <name type="scientific">Dendrothele bispora (strain CBS 962.96)</name>
    <dbReference type="NCBI Taxonomy" id="1314807"/>
    <lineage>
        <taxon>Eukaryota</taxon>
        <taxon>Fungi</taxon>
        <taxon>Dikarya</taxon>
        <taxon>Basidiomycota</taxon>
        <taxon>Agaricomycotina</taxon>
        <taxon>Agaricomycetes</taxon>
        <taxon>Agaricomycetidae</taxon>
        <taxon>Agaricales</taxon>
        <taxon>Agaricales incertae sedis</taxon>
        <taxon>Dendrothele</taxon>
    </lineage>
</organism>
<evidence type="ECO:0000313" key="5">
    <source>
        <dbReference type="EMBL" id="THU91049.1"/>
    </source>
</evidence>
<feature type="region of interest" description="Disordered" evidence="2">
    <location>
        <begin position="272"/>
        <end position="298"/>
    </location>
</feature>
<evidence type="ECO:0000259" key="3">
    <source>
        <dbReference type="Pfam" id="PF13598"/>
    </source>
</evidence>
<dbReference type="AlphaFoldDB" id="A0A4S8LNX1"/>
<reference evidence="5 6" key="1">
    <citation type="journal article" date="2019" name="Nat. Ecol. Evol.">
        <title>Megaphylogeny resolves global patterns of mushroom evolution.</title>
        <authorList>
            <person name="Varga T."/>
            <person name="Krizsan K."/>
            <person name="Foldi C."/>
            <person name="Dima B."/>
            <person name="Sanchez-Garcia M."/>
            <person name="Sanchez-Ramirez S."/>
            <person name="Szollosi G.J."/>
            <person name="Szarkandi J.G."/>
            <person name="Papp V."/>
            <person name="Albert L."/>
            <person name="Andreopoulos W."/>
            <person name="Angelini C."/>
            <person name="Antonin V."/>
            <person name="Barry K.W."/>
            <person name="Bougher N.L."/>
            <person name="Buchanan P."/>
            <person name="Buyck B."/>
            <person name="Bense V."/>
            <person name="Catcheside P."/>
            <person name="Chovatia M."/>
            <person name="Cooper J."/>
            <person name="Damon W."/>
            <person name="Desjardin D."/>
            <person name="Finy P."/>
            <person name="Geml J."/>
            <person name="Haridas S."/>
            <person name="Hughes K."/>
            <person name="Justo A."/>
            <person name="Karasinski D."/>
            <person name="Kautmanova I."/>
            <person name="Kiss B."/>
            <person name="Kocsube S."/>
            <person name="Kotiranta H."/>
            <person name="LaButti K.M."/>
            <person name="Lechner B.E."/>
            <person name="Liimatainen K."/>
            <person name="Lipzen A."/>
            <person name="Lukacs Z."/>
            <person name="Mihaltcheva S."/>
            <person name="Morgado L.N."/>
            <person name="Niskanen T."/>
            <person name="Noordeloos M.E."/>
            <person name="Ohm R.A."/>
            <person name="Ortiz-Santana B."/>
            <person name="Ovrebo C."/>
            <person name="Racz N."/>
            <person name="Riley R."/>
            <person name="Savchenko A."/>
            <person name="Shiryaev A."/>
            <person name="Soop K."/>
            <person name="Spirin V."/>
            <person name="Szebenyi C."/>
            <person name="Tomsovsky M."/>
            <person name="Tulloss R.E."/>
            <person name="Uehling J."/>
            <person name="Grigoriev I.V."/>
            <person name="Vagvolgyi C."/>
            <person name="Papp T."/>
            <person name="Martin F.M."/>
            <person name="Miettinen O."/>
            <person name="Hibbett D.S."/>
            <person name="Nagy L.G."/>
        </authorList>
    </citation>
    <scope>NUCLEOTIDE SEQUENCE [LARGE SCALE GENOMIC DNA]</scope>
    <source>
        <strain evidence="5 6">CBS 962.96</strain>
    </source>
</reference>
<dbReference type="NCBIfam" id="TIGR02231">
    <property type="entry name" value="mucoidy inhibitor MuiA family protein"/>
    <property type="match status" value="1"/>
</dbReference>
<dbReference type="Proteomes" id="UP000297245">
    <property type="component" value="Unassembled WGS sequence"/>
</dbReference>
<evidence type="ECO:0000256" key="1">
    <source>
        <dbReference type="SAM" id="Coils"/>
    </source>
</evidence>
<dbReference type="InterPro" id="IPR025554">
    <property type="entry name" value="DUF4140"/>
</dbReference>
<dbReference type="InterPro" id="IPR011935">
    <property type="entry name" value="CHP02231"/>
</dbReference>
<sequence>MTTDSFHTIQLESTTSSTIRNVTLYPSRAEITRVFKFGVNVGQNQVHINGLPNAIDRQSLRVDGVGEITIRDVIISNIPTASNTSDNSTLQTLLLEKERTQKALERCKRSQSSLENLFGTMNIQHVDVGNLSNIVQSYDKTAEELDEKMIELDGKMKEIEKKIQEENQKAGVTSQRQLGMRVSVVVFADTGDDIELVLTYACAGYQQTWKAGYDIRVDMTASEKQVFLVYKATVKQDTGESWDNVPLTLDTTTPTYGASLPSLGTWSIAERARQQTEGTSSDTKLPPSIIIDPRPHDDSQLDKPAGGGGFHTMALKKKSRVASTTVTSKGNVNATFRVPGVVNIPSKNNDERTFTIAEVKLDAAIIWATVPKKEPRVMFKARITNTSEYTLLNGQGSVYVDGSFISRIDVPLVSPMESFDCPLGYDPTVRVTYHEIRKKESTSGFYSKTKEHLFTQSMTIHNTKNVPIPALKVIDQIPVSEVSGIEVRLINPPLKLSDPTNASKSLGTADSSSGTVGGGGAGSTEPFQRDDETIKSLTKSLNRFSVGNTANLSRSYTTSTRPSAPKVKVSEDVFAQWDGADESEGVNSETTARSLGSDGKLNWVCRVPAQTKMDLVLQYEIRVPAKMDVSFEGVKNERP</sequence>
<feature type="coiled-coil region" evidence="1">
    <location>
        <begin position="142"/>
        <end position="176"/>
    </location>
</feature>
<keyword evidence="6" id="KW-1185">Reference proteome</keyword>
<protein>
    <recommendedName>
        <fullName evidence="7">Mucoidy inhibitor A</fullName>
    </recommendedName>
</protein>
<gene>
    <name evidence="5" type="ORF">K435DRAFT_759651</name>
</gene>
<dbReference type="PANTHER" id="PTHR31005:SF8">
    <property type="entry name" value="DUF4139 DOMAIN-CONTAINING PROTEIN"/>
    <property type="match status" value="1"/>
</dbReference>
<feature type="domain" description="DUF4140" evidence="4">
    <location>
        <begin position="22"/>
        <end position="116"/>
    </location>
</feature>
<evidence type="ECO:0000256" key="2">
    <source>
        <dbReference type="SAM" id="MobiDB-lite"/>
    </source>
</evidence>